<accession>A0ABP6QDI2</accession>
<dbReference type="RefSeq" id="WP_344831389.1">
    <property type="nucleotide sequence ID" value="NZ_BAAAUV010000011.1"/>
</dbReference>
<evidence type="ECO:0000313" key="1">
    <source>
        <dbReference type="EMBL" id="GAA3219930.1"/>
    </source>
</evidence>
<protein>
    <recommendedName>
        <fullName evidence="3">TetR family transcriptional regulator</fullName>
    </recommendedName>
</protein>
<proteinExistence type="predicted"/>
<organism evidence="1 2">
    <name type="scientific">Actinocorallia longicatena</name>
    <dbReference type="NCBI Taxonomy" id="111803"/>
    <lineage>
        <taxon>Bacteria</taxon>
        <taxon>Bacillati</taxon>
        <taxon>Actinomycetota</taxon>
        <taxon>Actinomycetes</taxon>
        <taxon>Streptosporangiales</taxon>
        <taxon>Thermomonosporaceae</taxon>
        <taxon>Actinocorallia</taxon>
    </lineage>
</organism>
<reference evidence="2" key="1">
    <citation type="journal article" date="2019" name="Int. J. Syst. Evol. Microbiol.">
        <title>The Global Catalogue of Microorganisms (GCM) 10K type strain sequencing project: providing services to taxonomists for standard genome sequencing and annotation.</title>
        <authorList>
            <consortium name="The Broad Institute Genomics Platform"/>
            <consortium name="The Broad Institute Genome Sequencing Center for Infectious Disease"/>
            <person name="Wu L."/>
            <person name="Ma J."/>
        </authorList>
    </citation>
    <scope>NUCLEOTIDE SEQUENCE [LARGE SCALE GENOMIC DNA]</scope>
    <source>
        <strain evidence="2">JCM 9377</strain>
    </source>
</reference>
<gene>
    <name evidence="1" type="ORF">GCM10010468_44220</name>
</gene>
<keyword evidence="2" id="KW-1185">Reference proteome</keyword>
<evidence type="ECO:0000313" key="2">
    <source>
        <dbReference type="Proteomes" id="UP001501237"/>
    </source>
</evidence>
<evidence type="ECO:0008006" key="3">
    <source>
        <dbReference type="Google" id="ProtNLM"/>
    </source>
</evidence>
<dbReference type="Gene3D" id="1.10.357.10">
    <property type="entry name" value="Tetracycline Repressor, domain 2"/>
    <property type="match status" value="1"/>
</dbReference>
<dbReference type="SUPFAM" id="SSF46689">
    <property type="entry name" value="Homeodomain-like"/>
    <property type="match status" value="1"/>
</dbReference>
<dbReference type="InterPro" id="IPR009057">
    <property type="entry name" value="Homeodomain-like_sf"/>
</dbReference>
<name>A0ABP6QDI2_9ACTN</name>
<dbReference type="EMBL" id="BAAAUV010000011">
    <property type="protein sequence ID" value="GAA3219930.1"/>
    <property type="molecule type" value="Genomic_DNA"/>
</dbReference>
<comment type="caution">
    <text evidence="1">The sequence shown here is derived from an EMBL/GenBank/DDBJ whole genome shotgun (WGS) entry which is preliminary data.</text>
</comment>
<sequence length="189" mass="20305">MTDPRIARTKGRLHAALREACALAPLAEVSVSDVVRRARVARTTFYLHYDDLNALAVDSCAEIVRQAVDTLHSRPDFPKDPPPEIAELFEAIRFNTRLYRSLIGPGGGGPLGQVLHSELAERSRAERAARFGPSPAHAVAAAAVAGAFTGLIGDWLHGRCPCTADELAAHTWRMLGALHLTAFPPGDSP</sequence>
<dbReference type="Proteomes" id="UP001501237">
    <property type="component" value="Unassembled WGS sequence"/>
</dbReference>